<keyword evidence="1" id="KW-0732">Signal</keyword>
<feature type="chain" id="PRO_5040190599" evidence="1">
    <location>
        <begin position="18"/>
        <end position="131"/>
    </location>
</feature>
<gene>
    <name evidence="2" type="ORF">PSYICH_LOCUS13177</name>
</gene>
<dbReference type="Gene3D" id="1.10.238.20">
    <property type="entry name" value="Pheromone/general odorant binding protein domain"/>
    <property type="match status" value="1"/>
</dbReference>
<evidence type="ECO:0000313" key="3">
    <source>
        <dbReference type="Proteomes" id="UP001153636"/>
    </source>
</evidence>
<dbReference type="CDD" id="cd23992">
    <property type="entry name" value="PBP_GOBP"/>
    <property type="match status" value="1"/>
</dbReference>
<accession>A0A9P0D7Z6</accession>
<dbReference type="Proteomes" id="UP001153636">
    <property type="component" value="Chromosome 7"/>
</dbReference>
<feature type="signal peptide" evidence="1">
    <location>
        <begin position="1"/>
        <end position="17"/>
    </location>
</feature>
<keyword evidence="3" id="KW-1185">Reference proteome</keyword>
<proteinExistence type="predicted"/>
<dbReference type="AlphaFoldDB" id="A0A9P0D7Z6"/>
<evidence type="ECO:0000256" key="1">
    <source>
        <dbReference type="SAM" id="SignalP"/>
    </source>
</evidence>
<dbReference type="InterPro" id="IPR036728">
    <property type="entry name" value="PBP_GOBP_sf"/>
</dbReference>
<sequence>MKFVLLFLPFLVHIASGRIVSQVAWDTIKNLLGDGHDECMEESGATKTSLLDFLNWAKNSDPKLKDYLTCMFKLAGLENEDGTIQKIPLENMMDTFLNNKYKVSTLFKKCKTVAKSTAFAMLNCLLSNERF</sequence>
<dbReference type="OrthoDB" id="8194670at2759"/>
<dbReference type="SMART" id="SM00708">
    <property type="entry name" value="PhBP"/>
    <property type="match status" value="1"/>
</dbReference>
<dbReference type="GO" id="GO:0005549">
    <property type="term" value="F:odorant binding"/>
    <property type="evidence" value="ECO:0007669"/>
    <property type="project" value="InterPro"/>
</dbReference>
<evidence type="ECO:0000313" key="2">
    <source>
        <dbReference type="EMBL" id="CAH1113534.1"/>
    </source>
</evidence>
<dbReference type="SUPFAM" id="SSF47565">
    <property type="entry name" value="Insect pheromone/odorant-binding proteins"/>
    <property type="match status" value="1"/>
</dbReference>
<protein>
    <submittedName>
        <fullName evidence="2">Uncharacterized protein</fullName>
    </submittedName>
</protein>
<name>A0A9P0D7Z6_9CUCU</name>
<dbReference type="InterPro" id="IPR006170">
    <property type="entry name" value="PBP/GOBP"/>
</dbReference>
<dbReference type="EMBL" id="OV651819">
    <property type="protein sequence ID" value="CAH1113534.1"/>
    <property type="molecule type" value="Genomic_DNA"/>
</dbReference>
<reference evidence="2" key="1">
    <citation type="submission" date="2022-01" db="EMBL/GenBank/DDBJ databases">
        <authorList>
            <person name="King R."/>
        </authorList>
    </citation>
    <scope>NUCLEOTIDE SEQUENCE</scope>
</reference>
<organism evidence="2 3">
    <name type="scientific">Psylliodes chrysocephalus</name>
    <dbReference type="NCBI Taxonomy" id="3402493"/>
    <lineage>
        <taxon>Eukaryota</taxon>
        <taxon>Metazoa</taxon>
        <taxon>Ecdysozoa</taxon>
        <taxon>Arthropoda</taxon>
        <taxon>Hexapoda</taxon>
        <taxon>Insecta</taxon>
        <taxon>Pterygota</taxon>
        <taxon>Neoptera</taxon>
        <taxon>Endopterygota</taxon>
        <taxon>Coleoptera</taxon>
        <taxon>Polyphaga</taxon>
        <taxon>Cucujiformia</taxon>
        <taxon>Chrysomeloidea</taxon>
        <taxon>Chrysomelidae</taxon>
        <taxon>Galerucinae</taxon>
        <taxon>Alticini</taxon>
        <taxon>Psylliodes</taxon>
    </lineage>
</organism>
<dbReference type="Pfam" id="PF01395">
    <property type="entry name" value="PBP_GOBP"/>
    <property type="match status" value="1"/>
</dbReference>